<dbReference type="EMBL" id="CAJVCH010105886">
    <property type="protein sequence ID" value="CAG7724120.1"/>
    <property type="molecule type" value="Genomic_DNA"/>
</dbReference>
<organism evidence="2 3">
    <name type="scientific">Allacma fusca</name>
    <dbReference type="NCBI Taxonomy" id="39272"/>
    <lineage>
        <taxon>Eukaryota</taxon>
        <taxon>Metazoa</taxon>
        <taxon>Ecdysozoa</taxon>
        <taxon>Arthropoda</taxon>
        <taxon>Hexapoda</taxon>
        <taxon>Collembola</taxon>
        <taxon>Symphypleona</taxon>
        <taxon>Sminthuridae</taxon>
        <taxon>Allacma</taxon>
    </lineage>
</organism>
<name>A0A8J2KBV1_9HEXA</name>
<reference evidence="2" key="1">
    <citation type="submission" date="2021-06" db="EMBL/GenBank/DDBJ databases">
        <authorList>
            <person name="Hodson N. C."/>
            <person name="Mongue J. A."/>
            <person name="Jaron S. K."/>
        </authorList>
    </citation>
    <scope>NUCLEOTIDE SEQUENCE</scope>
</reference>
<dbReference type="AlphaFoldDB" id="A0A8J2KBV1"/>
<feature type="region of interest" description="Disordered" evidence="1">
    <location>
        <begin position="59"/>
        <end position="78"/>
    </location>
</feature>
<keyword evidence="3" id="KW-1185">Reference proteome</keyword>
<evidence type="ECO:0000313" key="3">
    <source>
        <dbReference type="Proteomes" id="UP000708208"/>
    </source>
</evidence>
<accession>A0A8J2KBV1</accession>
<comment type="caution">
    <text evidence="2">The sequence shown here is derived from an EMBL/GenBank/DDBJ whole genome shotgun (WGS) entry which is preliminary data.</text>
</comment>
<dbReference type="Proteomes" id="UP000708208">
    <property type="component" value="Unassembled WGS sequence"/>
</dbReference>
<proteinExistence type="predicted"/>
<protein>
    <submittedName>
        <fullName evidence="2">Uncharacterized protein</fullName>
    </submittedName>
</protein>
<sequence length="109" mass="12714">MTWETEDMEDWAHRAVSEESDHSFINFIFNSDEPQGPFLSNFQYNFLSMINQSARSGWKDVEESPGFEGSFRTPKMESPPEIVEIKKEFFPSHPKTESDLSKSRIKCSR</sequence>
<evidence type="ECO:0000256" key="1">
    <source>
        <dbReference type="SAM" id="MobiDB-lite"/>
    </source>
</evidence>
<evidence type="ECO:0000313" key="2">
    <source>
        <dbReference type="EMBL" id="CAG7724120.1"/>
    </source>
</evidence>
<gene>
    <name evidence="2" type="ORF">AFUS01_LOCUS13158</name>
</gene>
<feature type="non-terminal residue" evidence="2">
    <location>
        <position position="109"/>
    </location>
</feature>